<dbReference type="EMBL" id="BAABBF010000002">
    <property type="protein sequence ID" value="GAA3703573.1"/>
    <property type="molecule type" value="Genomic_DNA"/>
</dbReference>
<dbReference type="RefSeq" id="WP_344692421.1">
    <property type="nucleotide sequence ID" value="NZ_BAABBF010000002.1"/>
</dbReference>
<dbReference type="Pfam" id="PF02927">
    <property type="entry name" value="CelD_N"/>
    <property type="match status" value="1"/>
</dbReference>
<dbReference type="InterPro" id="IPR013783">
    <property type="entry name" value="Ig-like_fold"/>
</dbReference>
<feature type="active site" evidence="6">
    <location>
        <position position="573"/>
    </location>
</feature>
<dbReference type="Pfam" id="PF00759">
    <property type="entry name" value="Glyco_hydro_9"/>
    <property type="match status" value="1"/>
</dbReference>
<gene>
    <name evidence="10" type="ORF">GCM10022268_11560</name>
</gene>
<dbReference type="Proteomes" id="UP001500523">
    <property type="component" value="Unassembled WGS sequence"/>
</dbReference>
<keyword evidence="7" id="KW-0136">Cellulose degradation</keyword>
<evidence type="ECO:0000256" key="3">
    <source>
        <dbReference type="ARBA" id="ARBA00023277"/>
    </source>
</evidence>
<keyword evidence="5 6" id="KW-0624">Polysaccharide degradation</keyword>
<evidence type="ECO:0000313" key="10">
    <source>
        <dbReference type="EMBL" id="GAA3703573.1"/>
    </source>
</evidence>
<comment type="catalytic activity">
    <reaction evidence="7">
        <text>Endohydrolysis of (1-&gt;4)-beta-D-glucosidic linkages in cellulose, lichenin and cereal beta-D-glucans.</text>
        <dbReference type="EC" id="3.2.1.4"/>
    </reaction>
</comment>
<dbReference type="SUPFAM" id="SSF48208">
    <property type="entry name" value="Six-hairpin glycosidases"/>
    <property type="match status" value="1"/>
</dbReference>
<comment type="caution">
    <text evidence="10">The sequence shown here is derived from an EMBL/GenBank/DDBJ whole genome shotgun (WGS) entry which is preliminary data.</text>
</comment>
<evidence type="ECO:0000256" key="4">
    <source>
        <dbReference type="ARBA" id="ARBA00023295"/>
    </source>
</evidence>
<dbReference type="InterPro" id="IPR001701">
    <property type="entry name" value="Glyco_hydro_9"/>
</dbReference>
<dbReference type="Gene3D" id="1.50.10.10">
    <property type="match status" value="1"/>
</dbReference>
<dbReference type="PANTHER" id="PTHR22298">
    <property type="entry name" value="ENDO-1,4-BETA-GLUCANASE"/>
    <property type="match status" value="1"/>
</dbReference>
<name>A0ABP7DCC5_9SPHN</name>
<feature type="domain" description="Cellulase Ig-like" evidence="9">
    <location>
        <begin position="18"/>
        <end position="99"/>
    </location>
</feature>
<keyword evidence="3 6" id="KW-0119">Carbohydrate metabolism</keyword>
<keyword evidence="11" id="KW-1185">Reference proteome</keyword>
<dbReference type="InterPro" id="IPR014756">
    <property type="entry name" value="Ig_E-set"/>
</dbReference>
<evidence type="ECO:0000256" key="6">
    <source>
        <dbReference type="PROSITE-ProRule" id="PRU10060"/>
    </source>
</evidence>
<dbReference type="InterPro" id="IPR008928">
    <property type="entry name" value="6-hairpin_glycosidase_sf"/>
</dbReference>
<comment type="similarity">
    <text evidence="1 6 7">Belongs to the glycosyl hydrolase 9 (cellulase E) family.</text>
</comment>
<accession>A0ABP7DCC5</accession>
<evidence type="ECO:0000259" key="9">
    <source>
        <dbReference type="Pfam" id="PF02927"/>
    </source>
</evidence>
<evidence type="ECO:0000256" key="7">
    <source>
        <dbReference type="RuleBase" id="RU361166"/>
    </source>
</evidence>
<feature type="domain" description="Glycoside hydrolase family 9" evidence="8">
    <location>
        <begin position="111"/>
        <end position="594"/>
    </location>
</feature>
<dbReference type="CDD" id="cd02850">
    <property type="entry name" value="E_set_Cellulase_N"/>
    <property type="match status" value="1"/>
</dbReference>
<dbReference type="InterPro" id="IPR033126">
    <property type="entry name" value="Glyco_hydro_9_Asp/Glu_AS"/>
</dbReference>
<dbReference type="SUPFAM" id="SSF81296">
    <property type="entry name" value="E set domains"/>
    <property type="match status" value="1"/>
</dbReference>
<dbReference type="EC" id="3.2.1.4" evidence="7"/>
<sequence length="607" mass="65224">MLVPILAAALATTSAEPTASRLRVDQIGYEATGPKVAVVADDRATPLRWILLDAAGRQVAQGMTIPFGPEPASGETVQRIDFGAYRTIGQGYRLAVGDAVSQPFAIAPRPFRQLATDALGFFYQQRSAVPILARHVQRPDLARAAGHPREMLTCFAGTDQRGARWPGCDYRLNVTGGWYDAGDHGKYVVNGGISAWTLLDLHQRLGAWGDAGAFADGRLAIPENANGQDDLLDEARVEVEFLLAMQVPDGRRLTVAMRTDQGGPAGDFRTIDAGGLVHTKVGDEAWTGLPLAPADDRMHRFLYPPSTAATLNMVAVAAQAARIWRTRDPAFAARALAAARRGWAAAERHPAILASSDFAGSGGYGDPRIADERFWAAAELFVTTGDPALATVIEGSSVLETGGIDLSWGDTGLAGLMTLATVPNRLPSPMVAAIRHRIETLADRVLAERSRSGYRLPMAGARYGWGSNAMMLNRAMLLGVAWQIGHKPAWRDGVVDVADYLLGRNALDRSFVSGFGTRSMHAPHHRFWAKAADARYPEPPPGVVSGGPNSTAMTDDVAAPMRGKCVGQTCWTDDWRAFTMNEVAINWNAPLVWVAAFLDATRNRAAD</sequence>
<dbReference type="GO" id="GO:0016787">
    <property type="term" value="F:hydrolase activity"/>
    <property type="evidence" value="ECO:0007669"/>
    <property type="project" value="UniProtKB-KW"/>
</dbReference>
<dbReference type="PROSITE" id="PS00698">
    <property type="entry name" value="GH9_3"/>
    <property type="match status" value="1"/>
</dbReference>
<evidence type="ECO:0000259" key="8">
    <source>
        <dbReference type="Pfam" id="PF00759"/>
    </source>
</evidence>
<proteinExistence type="inferred from homology"/>
<keyword evidence="2 6" id="KW-0378">Hydrolase</keyword>
<evidence type="ECO:0000313" key="11">
    <source>
        <dbReference type="Proteomes" id="UP001500523"/>
    </source>
</evidence>
<evidence type="ECO:0000256" key="2">
    <source>
        <dbReference type="ARBA" id="ARBA00022801"/>
    </source>
</evidence>
<dbReference type="InterPro" id="IPR012341">
    <property type="entry name" value="6hp_glycosidase-like_sf"/>
</dbReference>
<feature type="active site" evidence="6">
    <location>
        <position position="582"/>
    </location>
</feature>
<dbReference type="InterPro" id="IPR004197">
    <property type="entry name" value="Cellulase_Ig-like"/>
</dbReference>
<protein>
    <recommendedName>
        <fullName evidence="7">Endoglucanase</fullName>
        <ecNumber evidence="7">3.2.1.4</ecNumber>
    </recommendedName>
</protein>
<evidence type="ECO:0000256" key="5">
    <source>
        <dbReference type="ARBA" id="ARBA00023326"/>
    </source>
</evidence>
<evidence type="ECO:0000256" key="1">
    <source>
        <dbReference type="ARBA" id="ARBA00007072"/>
    </source>
</evidence>
<reference evidence="11" key="1">
    <citation type="journal article" date="2019" name="Int. J. Syst. Evol. Microbiol.">
        <title>The Global Catalogue of Microorganisms (GCM) 10K type strain sequencing project: providing services to taxonomists for standard genome sequencing and annotation.</title>
        <authorList>
            <consortium name="The Broad Institute Genomics Platform"/>
            <consortium name="The Broad Institute Genome Sequencing Center for Infectious Disease"/>
            <person name="Wu L."/>
            <person name="Ma J."/>
        </authorList>
    </citation>
    <scope>NUCLEOTIDE SEQUENCE [LARGE SCALE GENOMIC DNA]</scope>
    <source>
        <strain evidence="11">JCM 17498</strain>
    </source>
</reference>
<keyword evidence="4 6" id="KW-0326">Glycosidase</keyword>
<organism evidence="10 11">
    <name type="scientific">Sphingomonas cynarae</name>
    <dbReference type="NCBI Taxonomy" id="930197"/>
    <lineage>
        <taxon>Bacteria</taxon>
        <taxon>Pseudomonadati</taxon>
        <taxon>Pseudomonadota</taxon>
        <taxon>Alphaproteobacteria</taxon>
        <taxon>Sphingomonadales</taxon>
        <taxon>Sphingomonadaceae</taxon>
        <taxon>Sphingomonas</taxon>
    </lineage>
</organism>
<dbReference type="Gene3D" id="2.60.40.10">
    <property type="entry name" value="Immunoglobulins"/>
    <property type="match status" value="1"/>
</dbReference>